<gene>
    <name evidence="7" type="ORF">UBRO2_03481</name>
</gene>
<keyword evidence="3" id="KW-0464">Manganese</keyword>
<evidence type="ECO:0000313" key="7">
    <source>
        <dbReference type="EMBL" id="SYW80213.1"/>
    </source>
</evidence>
<dbReference type="HAMAP" id="MF_01876">
    <property type="entry name" value="PsiMP_glycosidase"/>
    <property type="match status" value="1"/>
</dbReference>
<dbReference type="SUPFAM" id="SSF110581">
    <property type="entry name" value="Indigoidine synthase A-like"/>
    <property type="match status" value="1"/>
</dbReference>
<dbReference type="Gene3D" id="3.40.1190.20">
    <property type="match status" value="1"/>
</dbReference>
<proteinExistence type="inferred from homology"/>
<protein>
    <recommendedName>
        <fullName evidence="6">Carbohydrate kinase PfkB domain-containing protein</fullName>
    </recommendedName>
</protein>
<dbReference type="PANTHER" id="PTHR42909:SF1">
    <property type="entry name" value="CARBOHYDRATE KINASE PFKB DOMAIN-CONTAINING PROTEIN"/>
    <property type="match status" value="1"/>
</dbReference>
<dbReference type="EMBL" id="ULHB01000066">
    <property type="protein sequence ID" value="SYW80213.1"/>
    <property type="molecule type" value="Genomic_DNA"/>
</dbReference>
<dbReference type="Pfam" id="PF00294">
    <property type="entry name" value="PfkB"/>
    <property type="match status" value="1"/>
</dbReference>
<keyword evidence="1" id="KW-0479">Metal-binding</keyword>
<dbReference type="PANTHER" id="PTHR42909">
    <property type="entry name" value="ZGC:136858"/>
    <property type="match status" value="1"/>
</dbReference>
<accession>A0A8H8TRY5</accession>
<dbReference type="AlphaFoldDB" id="A0A8H8TRY5"/>
<dbReference type="InterPro" id="IPR029056">
    <property type="entry name" value="Ribokinase-like"/>
</dbReference>
<evidence type="ECO:0000256" key="1">
    <source>
        <dbReference type="ARBA" id="ARBA00022723"/>
    </source>
</evidence>
<keyword evidence="5" id="KW-0326">Glycosidase</keyword>
<evidence type="ECO:0000259" key="6">
    <source>
        <dbReference type="Pfam" id="PF00294"/>
    </source>
</evidence>
<dbReference type="InterPro" id="IPR011611">
    <property type="entry name" value="PfkB_dom"/>
</dbReference>
<keyword evidence="8" id="KW-1185">Reference proteome</keyword>
<dbReference type="GO" id="GO:0005737">
    <property type="term" value="C:cytoplasm"/>
    <property type="evidence" value="ECO:0007669"/>
    <property type="project" value="TreeGrafter"/>
</dbReference>
<evidence type="ECO:0000256" key="4">
    <source>
        <dbReference type="ARBA" id="ARBA00023239"/>
    </source>
</evidence>
<dbReference type="Gene3D" id="3.40.1790.10">
    <property type="entry name" value="Indigoidine synthase domain"/>
    <property type="match status" value="1"/>
</dbReference>
<organism evidence="7 8">
    <name type="scientific">Ustilago bromivora</name>
    <dbReference type="NCBI Taxonomy" id="307758"/>
    <lineage>
        <taxon>Eukaryota</taxon>
        <taxon>Fungi</taxon>
        <taxon>Dikarya</taxon>
        <taxon>Basidiomycota</taxon>
        <taxon>Ustilaginomycotina</taxon>
        <taxon>Ustilaginomycetes</taxon>
        <taxon>Ustilaginales</taxon>
        <taxon>Ustilaginaceae</taxon>
        <taxon>Ustilago</taxon>
    </lineage>
</organism>
<dbReference type="GO" id="GO:0016798">
    <property type="term" value="F:hydrolase activity, acting on glycosyl bonds"/>
    <property type="evidence" value="ECO:0007669"/>
    <property type="project" value="UniProtKB-KW"/>
</dbReference>
<dbReference type="Proteomes" id="UP000658997">
    <property type="component" value="Unassembled WGS sequence"/>
</dbReference>
<dbReference type="Pfam" id="PF04227">
    <property type="entry name" value="Indigoidine_A"/>
    <property type="match status" value="1"/>
</dbReference>
<dbReference type="GO" id="GO:0004730">
    <property type="term" value="F:pseudouridylate synthase activity"/>
    <property type="evidence" value="ECO:0007669"/>
    <property type="project" value="InterPro"/>
</dbReference>
<reference evidence="7" key="1">
    <citation type="submission" date="2018-08" db="EMBL/GenBank/DDBJ databases">
        <authorList>
            <person name="Guldener U."/>
        </authorList>
    </citation>
    <scope>NUCLEOTIDE SEQUENCE</scope>
    <source>
        <strain evidence="7">UB2</strain>
    </source>
</reference>
<evidence type="ECO:0000313" key="8">
    <source>
        <dbReference type="Proteomes" id="UP000658997"/>
    </source>
</evidence>
<name>A0A8H8TRY5_9BASI</name>
<evidence type="ECO:0000256" key="2">
    <source>
        <dbReference type="ARBA" id="ARBA00022801"/>
    </source>
</evidence>
<sequence>MVRSKRMLSQAARALIRSPHPTLSLSPAVRSALSPATRAPLVALESTIITHGLPYPYNLEVAQELEQTVVDHGAVPATIALLEGKPLVGLDQQQLERLAQCAIDPNKNQAIKVSRRDIAHVLAKGKGTVGGTTVSGTMVLAHMAGIPIFATGGIGGVHRGAESTMDISADLTELGRTAVAVFCSGPKSILDIPRTLEVLETYGVLVTTFNSSGEFPAFYTSNSGLHVPFAGSDAQAASSIFANAQLGIQSGQVFANPIPAEWNEVGQKIQQSVEQTVRESIEQGIDKRGKEVTPWLLKRLAELIPESKESNRALVVNNAKKAAQVAVELDRIEKEVEQAGNTHALGGVQSTAPVGKTSILIFGAAAVDITSQTRSAGNSSSFAATTYPGRVTVTLGGVARNMAETATRVLSLHPASSSDSRSPVKLVSPHGDDDFGLLLKNGMEQAGMRTDGLFVPEGPRNGGEQRTAVCSLLLDDAGDLISGVADMDIGQAALVPSSMSGGLEAMLQKERPDMVVFDGNIGAKQTSELLAACESYNTKSSTRDGSSRVLTSFEPTSVSKSTAILSHYAKSKGAKRNEPISFATPNAVELQEIHSKAVEIGIVAPTAGQASATPILNLLPSVLDPLTVAKACSLVQAGIFSTILLKVGRHGVVTIDASRVQHHPIPAGEVRFVNTTGCGDSFAGAFAATISHLLSKREVQAVKPGKPAWHVMIDKAVNVGQLAARKTLASTQAVGEGMHLLLDDII</sequence>
<comment type="caution">
    <text evidence="7">The sequence shown here is derived from an EMBL/GenBank/DDBJ whole genome shotgun (WGS) entry which is preliminary data.</text>
</comment>
<evidence type="ECO:0000256" key="3">
    <source>
        <dbReference type="ARBA" id="ARBA00023211"/>
    </source>
</evidence>
<dbReference type="SUPFAM" id="SSF53613">
    <property type="entry name" value="Ribokinase-like"/>
    <property type="match status" value="1"/>
</dbReference>
<feature type="domain" description="Carbohydrate kinase PfkB" evidence="6">
    <location>
        <begin position="628"/>
        <end position="705"/>
    </location>
</feature>
<dbReference type="InterPro" id="IPR007342">
    <property type="entry name" value="PsuG"/>
</dbReference>
<evidence type="ECO:0000256" key="5">
    <source>
        <dbReference type="ARBA" id="ARBA00023295"/>
    </source>
</evidence>
<keyword evidence="2" id="KW-0378">Hydrolase</keyword>
<dbReference type="InterPro" id="IPR022830">
    <property type="entry name" value="Indigdn_synthA-like"/>
</dbReference>
<keyword evidence="4" id="KW-0456">Lyase</keyword>
<dbReference type="GO" id="GO:0046872">
    <property type="term" value="F:metal ion binding"/>
    <property type="evidence" value="ECO:0007669"/>
    <property type="project" value="UniProtKB-KW"/>
</dbReference>